<dbReference type="InterPro" id="IPR018785">
    <property type="entry name" value="CDPF1_dom"/>
</dbReference>
<evidence type="ECO:0000259" key="5">
    <source>
        <dbReference type="Pfam" id="PF25455"/>
    </source>
</evidence>
<dbReference type="InterPro" id="IPR057460">
    <property type="entry name" value="CAF17_C"/>
</dbReference>
<evidence type="ECO:0000259" key="4">
    <source>
        <dbReference type="Pfam" id="PF10170"/>
    </source>
</evidence>
<evidence type="ECO:0000256" key="3">
    <source>
        <dbReference type="ARBA" id="ARBA00023128"/>
    </source>
</evidence>
<evidence type="ECO:0000256" key="1">
    <source>
        <dbReference type="ARBA" id="ARBA00004173"/>
    </source>
</evidence>
<dbReference type="SUPFAM" id="SSF103025">
    <property type="entry name" value="Folate-binding domain"/>
    <property type="match status" value="1"/>
</dbReference>
<dbReference type="STRING" id="7375.A0A0L0CJA3"/>
<sequence>CIQTSTTVKTKENLFLEPLTERQLIQVKGDEVVPFLQGLITNDIKHLHPTSNKAIYAMFLNKAGRVMYDTILYSTSEPTRILIDCDKNVANELQRHLRLYRVRRKIDIDSVAEEYKIWQAFECNKQTQNLAVALNPEQSSDLTFSTDPRLKQLGLRLLTTSDKTFSDLTQLFKCEVTIASEENSFRAHRYSLGVAEGIIDMPPGKCFPLEANCDILNGVSFHKGCYIGQELTARVHHTGMIRKRHMPVKLTAPLPADAITATVHNESGANCGTIYGSTAGRALGLLRVENVLKAKKLLVNGSACSTEKPQWWPQELHSNKMSLDSPKPSCSKTLKKEPIEKHRIDTDDGNLELYIKNDKAEIELLETNDNTVTNEDEEKPQDDERIAKIKFHCSNCDMEEMVHYFGLEPNFVFGIKFNEPTYIMRDPFQAPPPRWKPKAEYFVAIGSHCKLCDKKVCKDSECSFFYINSYCLSCVRKVANTFPQDIQQKLKKQLSMI</sequence>
<dbReference type="PRINTS" id="PR01995">
    <property type="entry name" value="UPF0595"/>
</dbReference>
<dbReference type="PANTHER" id="PTHR22602:SF0">
    <property type="entry name" value="TRANSFERASE CAF17, MITOCHONDRIAL-RELATED"/>
    <property type="match status" value="1"/>
</dbReference>
<dbReference type="InterPro" id="IPR027266">
    <property type="entry name" value="TrmE/GcvT-like"/>
</dbReference>
<evidence type="ECO:0008006" key="8">
    <source>
        <dbReference type="Google" id="ProtNLM"/>
    </source>
</evidence>
<accession>A0A0L0CJA3</accession>
<keyword evidence="3" id="KW-0496">Mitochondrion</keyword>
<feature type="domain" description="CAF17 C-terminal" evidence="5">
    <location>
        <begin position="242"/>
        <end position="314"/>
    </location>
</feature>
<dbReference type="OrthoDB" id="191995at2759"/>
<dbReference type="EMBL" id="JRES01000409">
    <property type="protein sequence ID" value="KNC31559.1"/>
    <property type="molecule type" value="Genomic_DNA"/>
</dbReference>
<dbReference type="GO" id="GO:0016226">
    <property type="term" value="P:iron-sulfur cluster assembly"/>
    <property type="evidence" value="ECO:0007669"/>
    <property type="project" value="TreeGrafter"/>
</dbReference>
<reference evidence="6 7" key="1">
    <citation type="journal article" date="2015" name="Nat. Commun.">
        <title>Lucilia cuprina genome unlocks parasitic fly biology to underpin future interventions.</title>
        <authorList>
            <person name="Anstead C.A."/>
            <person name="Korhonen P.K."/>
            <person name="Young N.D."/>
            <person name="Hall R.S."/>
            <person name="Jex A.R."/>
            <person name="Murali S.C."/>
            <person name="Hughes D.S."/>
            <person name="Lee S.F."/>
            <person name="Perry T."/>
            <person name="Stroehlein A.J."/>
            <person name="Ansell B.R."/>
            <person name="Breugelmans B."/>
            <person name="Hofmann A."/>
            <person name="Qu J."/>
            <person name="Dugan S."/>
            <person name="Lee S.L."/>
            <person name="Chao H."/>
            <person name="Dinh H."/>
            <person name="Han Y."/>
            <person name="Doddapaneni H.V."/>
            <person name="Worley K.C."/>
            <person name="Muzny D.M."/>
            <person name="Ioannidis P."/>
            <person name="Waterhouse R.M."/>
            <person name="Zdobnov E.M."/>
            <person name="James P.J."/>
            <person name="Bagnall N.H."/>
            <person name="Kotze A.C."/>
            <person name="Gibbs R.A."/>
            <person name="Richards S."/>
            <person name="Batterham P."/>
            <person name="Gasser R.B."/>
        </authorList>
    </citation>
    <scope>NUCLEOTIDE SEQUENCE [LARGE SCALE GENOMIC DNA]</scope>
    <source>
        <strain evidence="6 7">LS</strain>
        <tissue evidence="6">Full body</tissue>
    </source>
</reference>
<feature type="non-terminal residue" evidence="6">
    <location>
        <position position="1"/>
    </location>
</feature>
<keyword evidence="2" id="KW-0809">Transit peptide</keyword>
<dbReference type="InterPro" id="IPR017703">
    <property type="entry name" value="YgfZ/GCV_T_CS"/>
</dbReference>
<dbReference type="GO" id="GO:0005759">
    <property type="term" value="C:mitochondrial matrix"/>
    <property type="evidence" value="ECO:0007669"/>
    <property type="project" value="TreeGrafter"/>
</dbReference>
<evidence type="ECO:0000313" key="7">
    <source>
        <dbReference type="Proteomes" id="UP000037069"/>
    </source>
</evidence>
<dbReference type="InterPro" id="IPR045179">
    <property type="entry name" value="YgfZ/GcvT"/>
</dbReference>
<evidence type="ECO:0000313" key="6">
    <source>
        <dbReference type="EMBL" id="KNC31559.1"/>
    </source>
</evidence>
<name>A0A0L0CJA3_LUCCU</name>
<protein>
    <recommendedName>
        <fullName evidence="8">Aminomethyltransferase folate-binding domain-containing protein</fullName>
    </recommendedName>
</protein>
<comment type="subcellular location">
    <subcellularLocation>
        <location evidence="1">Mitochondrion</location>
    </subcellularLocation>
</comment>
<dbReference type="Gene3D" id="3.30.1360.120">
    <property type="entry name" value="Probable tRNA modification gtpase trme, domain 1"/>
    <property type="match status" value="1"/>
</dbReference>
<proteinExistence type="predicted"/>
<dbReference type="Proteomes" id="UP000037069">
    <property type="component" value="Unassembled WGS sequence"/>
</dbReference>
<dbReference type="Pfam" id="PF10170">
    <property type="entry name" value="C6_DPF"/>
    <property type="match status" value="1"/>
</dbReference>
<organism evidence="6 7">
    <name type="scientific">Lucilia cuprina</name>
    <name type="common">Green bottle fly</name>
    <name type="synonym">Australian sheep blowfly</name>
    <dbReference type="NCBI Taxonomy" id="7375"/>
    <lineage>
        <taxon>Eukaryota</taxon>
        <taxon>Metazoa</taxon>
        <taxon>Ecdysozoa</taxon>
        <taxon>Arthropoda</taxon>
        <taxon>Hexapoda</taxon>
        <taxon>Insecta</taxon>
        <taxon>Pterygota</taxon>
        <taxon>Neoptera</taxon>
        <taxon>Endopterygota</taxon>
        <taxon>Diptera</taxon>
        <taxon>Brachycera</taxon>
        <taxon>Muscomorpha</taxon>
        <taxon>Oestroidea</taxon>
        <taxon>Calliphoridae</taxon>
        <taxon>Luciliinae</taxon>
        <taxon>Lucilia</taxon>
    </lineage>
</organism>
<dbReference type="AlphaFoldDB" id="A0A0L0CJA3"/>
<comment type="caution">
    <text evidence="6">The sequence shown here is derived from an EMBL/GenBank/DDBJ whole genome shotgun (WGS) entry which is preliminary data.</text>
</comment>
<feature type="domain" description="Cysteine-rich DPF motif" evidence="4">
    <location>
        <begin position="391"/>
        <end position="491"/>
    </location>
</feature>
<dbReference type="NCBIfam" id="TIGR03317">
    <property type="entry name" value="ygfZ_signature"/>
    <property type="match status" value="1"/>
</dbReference>
<dbReference type="Pfam" id="PF25455">
    <property type="entry name" value="Beta-barrel_CAF17_C"/>
    <property type="match status" value="1"/>
</dbReference>
<dbReference type="PANTHER" id="PTHR22602">
    <property type="entry name" value="TRANSFERASE CAF17, MITOCHONDRIAL-RELATED"/>
    <property type="match status" value="1"/>
</dbReference>
<evidence type="ECO:0000256" key="2">
    <source>
        <dbReference type="ARBA" id="ARBA00022946"/>
    </source>
</evidence>
<gene>
    <name evidence="6" type="ORF">FF38_12753</name>
</gene>
<keyword evidence="7" id="KW-1185">Reference proteome</keyword>